<dbReference type="PANTHER" id="PTHR31570:SF1">
    <property type="entry name" value="HAUS AUGMIN-LIKE COMPLEX SUBUNIT 1"/>
    <property type="match status" value="1"/>
</dbReference>
<evidence type="ECO:0000256" key="5">
    <source>
        <dbReference type="ARBA" id="ARBA00022701"/>
    </source>
</evidence>
<dbReference type="EMBL" id="PDNA01000015">
    <property type="protein sequence ID" value="PGH26590.1"/>
    <property type="molecule type" value="Genomic_DNA"/>
</dbReference>
<dbReference type="Pfam" id="PF25762">
    <property type="entry name" value="HAUS1"/>
    <property type="match status" value="1"/>
</dbReference>
<name>A0A2B7YZK7_POLH7</name>
<dbReference type="GO" id="GO:0005829">
    <property type="term" value="C:cytosol"/>
    <property type="evidence" value="ECO:0007669"/>
    <property type="project" value="TreeGrafter"/>
</dbReference>
<reference evidence="11 12" key="1">
    <citation type="submission" date="2017-10" db="EMBL/GenBank/DDBJ databases">
        <title>Comparative genomics in systemic dimorphic fungi from Ajellomycetaceae.</title>
        <authorList>
            <person name="Munoz J.F."/>
            <person name="Mcewen J.G."/>
            <person name="Clay O.K."/>
            <person name="Cuomo C.A."/>
        </authorList>
    </citation>
    <scope>NUCLEOTIDE SEQUENCE [LARGE SCALE GENOMIC DNA]</scope>
    <source>
        <strain evidence="11 12">UAMH7299</strain>
    </source>
</reference>
<evidence type="ECO:0000313" key="11">
    <source>
        <dbReference type="EMBL" id="PGH26590.1"/>
    </source>
</evidence>
<dbReference type="AlphaFoldDB" id="A0A2B7YZK7"/>
<evidence type="ECO:0008006" key="13">
    <source>
        <dbReference type="Google" id="ProtNLM"/>
    </source>
</evidence>
<evidence type="ECO:0000256" key="3">
    <source>
        <dbReference type="ARBA" id="ARBA00022490"/>
    </source>
</evidence>
<evidence type="ECO:0000256" key="8">
    <source>
        <dbReference type="ARBA" id="ARBA00023212"/>
    </source>
</evidence>
<proteinExistence type="inferred from homology"/>
<comment type="caution">
    <text evidence="11">The sequence shown here is derived from an EMBL/GenBank/DDBJ whole genome shotgun (WGS) entry which is preliminary data.</text>
</comment>
<dbReference type="OrthoDB" id="5372507at2759"/>
<feature type="region of interest" description="Disordered" evidence="10">
    <location>
        <begin position="1"/>
        <end position="20"/>
    </location>
</feature>
<dbReference type="GO" id="GO:0051301">
    <property type="term" value="P:cell division"/>
    <property type="evidence" value="ECO:0007669"/>
    <property type="project" value="UniProtKB-KW"/>
</dbReference>
<keyword evidence="12" id="KW-1185">Reference proteome</keyword>
<dbReference type="GO" id="GO:0051225">
    <property type="term" value="P:spindle assembly"/>
    <property type="evidence" value="ECO:0007669"/>
    <property type="project" value="InterPro"/>
</dbReference>
<keyword evidence="4" id="KW-0132">Cell division</keyword>
<evidence type="ECO:0000256" key="4">
    <source>
        <dbReference type="ARBA" id="ARBA00022618"/>
    </source>
</evidence>
<evidence type="ECO:0000256" key="9">
    <source>
        <dbReference type="ARBA" id="ARBA00023306"/>
    </source>
</evidence>
<organism evidence="11 12">
    <name type="scientific">Polytolypa hystricis (strain UAMH7299)</name>
    <dbReference type="NCBI Taxonomy" id="1447883"/>
    <lineage>
        <taxon>Eukaryota</taxon>
        <taxon>Fungi</taxon>
        <taxon>Dikarya</taxon>
        <taxon>Ascomycota</taxon>
        <taxon>Pezizomycotina</taxon>
        <taxon>Eurotiomycetes</taxon>
        <taxon>Eurotiomycetidae</taxon>
        <taxon>Onygenales</taxon>
        <taxon>Onygenales incertae sedis</taxon>
        <taxon>Polytolypa</taxon>
    </lineage>
</organism>
<evidence type="ECO:0000256" key="1">
    <source>
        <dbReference type="ARBA" id="ARBA00004186"/>
    </source>
</evidence>
<dbReference type="Proteomes" id="UP000224634">
    <property type="component" value="Unassembled WGS sequence"/>
</dbReference>
<evidence type="ECO:0000256" key="7">
    <source>
        <dbReference type="ARBA" id="ARBA00023054"/>
    </source>
</evidence>
<keyword evidence="9" id="KW-0131">Cell cycle</keyword>
<keyword evidence="5" id="KW-0493">Microtubule</keyword>
<protein>
    <recommendedName>
        <fullName evidence="13">HAUS augmin-like complex subunit 1</fullName>
    </recommendedName>
</protein>
<dbReference type="PANTHER" id="PTHR31570">
    <property type="entry name" value="HAUS AUGMIN-LIKE COMPLEX SUBUNIT 1"/>
    <property type="match status" value="1"/>
</dbReference>
<dbReference type="InterPro" id="IPR026243">
    <property type="entry name" value="HAUS1"/>
</dbReference>
<dbReference type="GO" id="GO:0070652">
    <property type="term" value="C:HAUS complex"/>
    <property type="evidence" value="ECO:0007669"/>
    <property type="project" value="InterPro"/>
</dbReference>
<dbReference type="GO" id="GO:0005874">
    <property type="term" value="C:microtubule"/>
    <property type="evidence" value="ECO:0007669"/>
    <property type="project" value="UniProtKB-KW"/>
</dbReference>
<accession>A0A2B7YZK7</accession>
<keyword evidence="7" id="KW-0175">Coiled coil</keyword>
<evidence type="ECO:0000313" key="12">
    <source>
        <dbReference type="Proteomes" id="UP000224634"/>
    </source>
</evidence>
<gene>
    <name evidence="11" type="ORF">AJ80_01719</name>
</gene>
<keyword evidence="8" id="KW-0206">Cytoskeleton</keyword>
<comment type="similarity">
    <text evidence="2">Belongs to the HAUS1 family.</text>
</comment>
<comment type="subcellular location">
    <subcellularLocation>
        <location evidence="1">Cytoplasm</location>
        <location evidence="1">Cytoskeleton</location>
        <location evidence="1">Spindle</location>
    </subcellularLocation>
</comment>
<evidence type="ECO:0000256" key="2">
    <source>
        <dbReference type="ARBA" id="ARBA00005479"/>
    </source>
</evidence>
<evidence type="ECO:0000256" key="6">
    <source>
        <dbReference type="ARBA" id="ARBA00022776"/>
    </source>
</evidence>
<keyword evidence="3" id="KW-0963">Cytoplasm</keyword>
<keyword evidence="6" id="KW-0498">Mitosis</keyword>
<sequence length="291" mass="32722">MDSVSALMSPSKARQAASQAKDWAYVTNWLQRKYSPNPVPLFERNEDTLKALLTLAAANDAADEEEELLHRARNETIRTLKAQEKVGSGSPAELLGKVEVNLDDKGTKFLNDLAEAAVMLGSLTPDAQDLGHAIADMTREEFDTAEQIRKVESLQTYLEKELVTLRSRQGELKQEDVYETPADLPAQTAEWIRGTKMLDAKIAEYEDRIVALDRAGPIRGPRIEELMAEEESVLRLREHVKSLEGRVKMFHGLPPDIQESKLEYERVESELRGMVQRRDGMFEGLLDSGKS</sequence>
<evidence type="ECO:0000256" key="10">
    <source>
        <dbReference type="SAM" id="MobiDB-lite"/>
    </source>
</evidence>
<dbReference type="GO" id="GO:0005819">
    <property type="term" value="C:spindle"/>
    <property type="evidence" value="ECO:0007669"/>
    <property type="project" value="UniProtKB-SubCell"/>
</dbReference>